<comment type="caution">
    <text evidence="1">The sequence shown here is derived from an EMBL/GenBank/DDBJ whole genome shotgun (WGS) entry which is preliminary data.</text>
</comment>
<keyword evidence="2" id="KW-1185">Reference proteome</keyword>
<dbReference type="EMBL" id="CM055113">
    <property type="protein sequence ID" value="KAJ7516372.1"/>
    <property type="molecule type" value="Genomic_DNA"/>
</dbReference>
<evidence type="ECO:0000313" key="1">
    <source>
        <dbReference type="EMBL" id="KAJ7516372.1"/>
    </source>
</evidence>
<protein>
    <submittedName>
        <fullName evidence="1">Uncharacterized protein</fullName>
    </submittedName>
</protein>
<sequence>MQGSVAGSGTAGPSENNFNSSSVSDNLVRQFSRASVFDSEEECEPLKHHVEFEVGPKVPLREQLERDKEDESLRRWKEQLLGSLHVDSLEEHIEPEVTLLNLSIISEGRPDIIIPLPFTPNSRGFTFTLKEGSSYSIKLTFVVRRNIVSGLCYINTVWRNGRQVDYHRTMLGTYGPQQDPYTHVMEEELTPSGILARGPYTANSKLIDDDKKCFLEANYTFEIRKDWD</sequence>
<evidence type="ECO:0000313" key="2">
    <source>
        <dbReference type="Proteomes" id="UP001162992"/>
    </source>
</evidence>
<organism evidence="1 2">
    <name type="scientific">Diphasiastrum complanatum</name>
    <name type="common">Issler's clubmoss</name>
    <name type="synonym">Lycopodium complanatum</name>
    <dbReference type="NCBI Taxonomy" id="34168"/>
    <lineage>
        <taxon>Eukaryota</taxon>
        <taxon>Viridiplantae</taxon>
        <taxon>Streptophyta</taxon>
        <taxon>Embryophyta</taxon>
        <taxon>Tracheophyta</taxon>
        <taxon>Lycopodiopsida</taxon>
        <taxon>Lycopodiales</taxon>
        <taxon>Lycopodiaceae</taxon>
        <taxon>Lycopodioideae</taxon>
        <taxon>Diphasiastrum</taxon>
    </lineage>
</organism>
<gene>
    <name evidence="1" type="ORF">O6H91_22G055700</name>
</gene>
<reference evidence="2" key="1">
    <citation type="journal article" date="2024" name="Proc. Natl. Acad. Sci. U.S.A.">
        <title>Extraordinary preservation of gene collinearity over three hundred million years revealed in homosporous lycophytes.</title>
        <authorList>
            <person name="Li C."/>
            <person name="Wickell D."/>
            <person name="Kuo L.Y."/>
            <person name="Chen X."/>
            <person name="Nie B."/>
            <person name="Liao X."/>
            <person name="Peng D."/>
            <person name="Ji J."/>
            <person name="Jenkins J."/>
            <person name="Williams M."/>
            <person name="Shu S."/>
            <person name="Plott C."/>
            <person name="Barry K."/>
            <person name="Rajasekar S."/>
            <person name="Grimwood J."/>
            <person name="Han X."/>
            <person name="Sun S."/>
            <person name="Hou Z."/>
            <person name="He W."/>
            <person name="Dai G."/>
            <person name="Sun C."/>
            <person name="Schmutz J."/>
            <person name="Leebens-Mack J.H."/>
            <person name="Li F.W."/>
            <person name="Wang L."/>
        </authorList>
    </citation>
    <scope>NUCLEOTIDE SEQUENCE [LARGE SCALE GENOMIC DNA]</scope>
    <source>
        <strain evidence="2">cv. PW_Plant_1</strain>
    </source>
</reference>
<proteinExistence type="predicted"/>
<accession>A0ACC2AFN7</accession>
<name>A0ACC2AFN7_DIPCM</name>
<dbReference type="Proteomes" id="UP001162992">
    <property type="component" value="Chromosome 22"/>
</dbReference>